<gene>
    <name evidence="1" type="ORF">FOA19_03390</name>
</gene>
<keyword evidence="2" id="KW-1185">Reference proteome</keyword>
<dbReference type="AlphaFoldDB" id="A0A5B6TIB2"/>
<dbReference type="OrthoDB" id="885753at2"/>
<dbReference type="Proteomes" id="UP000324133">
    <property type="component" value="Unassembled WGS sequence"/>
</dbReference>
<organism evidence="1 2">
    <name type="scientific">Rufibacter hautae</name>
    <dbReference type="NCBI Taxonomy" id="2595005"/>
    <lineage>
        <taxon>Bacteria</taxon>
        <taxon>Pseudomonadati</taxon>
        <taxon>Bacteroidota</taxon>
        <taxon>Cytophagia</taxon>
        <taxon>Cytophagales</taxon>
        <taxon>Hymenobacteraceae</taxon>
        <taxon>Rufibacter</taxon>
    </lineage>
</organism>
<evidence type="ECO:0000313" key="1">
    <source>
        <dbReference type="EMBL" id="KAA3439736.1"/>
    </source>
</evidence>
<protein>
    <submittedName>
        <fullName evidence="1">T9SS type A sorting domain-containing protein</fullName>
    </submittedName>
</protein>
<proteinExistence type="predicted"/>
<reference evidence="1 2" key="1">
    <citation type="submission" date="2019-07" db="EMBL/GenBank/DDBJ databases">
        <title>Rufibacter sp. nov., isolated from lake sediment.</title>
        <authorList>
            <person name="Qu J.-H."/>
        </authorList>
    </citation>
    <scope>NUCLEOTIDE SEQUENCE [LARGE SCALE GENOMIC DNA]</scope>
    <source>
        <strain evidence="1 2">NBS58-1</strain>
    </source>
</reference>
<name>A0A5B6TIB2_9BACT</name>
<dbReference type="InterPro" id="IPR026444">
    <property type="entry name" value="Secre_tail"/>
</dbReference>
<evidence type="ECO:0000313" key="2">
    <source>
        <dbReference type="Proteomes" id="UP000324133"/>
    </source>
</evidence>
<accession>A0A5B6TIB2</accession>
<dbReference type="NCBIfam" id="TIGR04183">
    <property type="entry name" value="Por_Secre_tail"/>
    <property type="match status" value="1"/>
</dbReference>
<comment type="caution">
    <text evidence="1">The sequence shown here is derived from an EMBL/GenBank/DDBJ whole genome shotgun (WGS) entry which is preliminary data.</text>
</comment>
<dbReference type="EMBL" id="VKKY01000001">
    <property type="protein sequence ID" value="KAA3439736.1"/>
    <property type="molecule type" value="Genomic_DNA"/>
</dbReference>
<sequence>MGATGPARGEEETPGLNFSGRSYFWNGICNRDFAAAAAQKEPHTLSRMEMKFNAVGALLVAGILTMSGASAQAPNRPVALQKIAPVAKVVPGKDAPIRRETLSGIDLFPQDKKNDIFMLSFQQEIPEDGVLELTNYAGKVLYTTTIPKGDNTLAPPMNIGKLRTGTYLVEVKSGNTVYWKKLRVRLR</sequence>